<feature type="transmembrane region" description="Helical" evidence="3">
    <location>
        <begin position="301"/>
        <end position="319"/>
    </location>
</feature>
<dbReference type="STRING" id="1137991.SAMN05660642_01344"/>
<proteinExistence type="predicted"/>
<dbReference type="SUPFAM" id="SSF56563">
    <property type="entry name" value="Major capsid protein gp5"/>
    <property type="match status" value="1"/>
</dbReference>
<evidence type="ECO:0000256" key="2">
    <source>
        <dbReference type="SAM" id="MobiDB-lite"/>
    </source>
</evidence>
<feature type="domain" description="Phage capsid-like C-terminal" evidence="4">
    <location>
        <begin position="147"/>
        <end position="413"/>
    </location>
</feature>
<name>A0A1G9PSH0_9ACTN</name>
<organism evidence="5 6">
    <name type="scientific">Geodermatophilus siccatus</name>
    <dbReference type="NCBI Taxonomy" id="1137991"/>
    <lineage>
        <taxon>Bacteria</taxon>
        <taxon>Bacillati</taxon>
        <taxon>Actinomycetota</taxon>
        <taxon>Actinomycetes</taxon>
        <taxon>Geodermatophilales</taxon>
        <taxon>Geodermatophilaceae</taxon>
        <taxon>Geodermatophilus</taxon>
    </lineage>
</organism>
<keyword evidence="3" id="KW-1133">Transmembrane helix</keyword>
<dbReference type="InterPro" id="IPR054612">
    <property type="entry name" value="Phage_capsid-like_C"/>
</dbReference>
<feature type="transmembrane region" description="Helical" evidence="3">
    <location>
        <begin position="271"/>
        <end position="295"/>
    </location>
</feature>
<dbReference type="Pfam" id="PF05065">
    <property type="entry name" value="Phage_capsid"/>
    <property type="match status" value="1"/>
</dbReference>
<protein>
    <submittedName>
        <fullName evidence="5">Phage major capsid protein, HK97 family</fullName>
    </submittedName>
</protein>
<dbReference type="OrthoDB" id="5139222at2"/>
<dbReference type="InterPro" id="IPR024455">
    <property type="entry name" value="Phage_capsid"/>
</dbReference>
<evidence type="ECO:0000313" key="5">
    <source>
        <dbReference type="EMBL" id="SDM01716.1"/>
    </source>
</evidence>
<accession>A0A1G9PSH0</accession>
<dbReference type="EMBL" id="FNHE01000003">
    <property type="protein sequence ID" value="SDM01716.1"/>
    <property type="molecule type" value="Genomic_DNA"/>
</dbReference>
<dbReference type="RefSeq" id="WP_091215495.1">
    <property type="nucleotide sequence ID" value="NZ_FNHE01000003.1"/>
</dbReference>
<dbReference type="NCBIfam" id="TIGR01554">
    <property type="entry name" value="major_cap_HK97"/>
    <property type="match status" value="1"/>
</dbReference>
<evidence type="ECO:0000259" key="4">
    <source>
        <dbReference type="Pfam" id="PF05065"/>
    </source>
</evidence>
<evidence type="ECO:0000313" key="6">
    <source>
        <dbReference type="Proteomes" id="UP000198680"/>
    </source>
</evidence>
<dbReference type="Gene3D" id="3.30.2400.10">
    <property type="entry name" value="Major capsid protein gp5"/>
    <property type="match status" value="1"/>
</dbReference>
<comment type="subcellular location">
    <subcellularLocation>
        <location evidence="1">Virion</location>
    </subcellularLocation>
</comment>
<dbReference type="Proteomes" id="UP000198680">
    <property type="component" value="Unassembled WGS sequence"/>
</dbReference>
<keyword evidence="3" id="KW-0472">Membrane</keyword>
<reference evidence="6" key="1">
    <citation type="submission" date="2016-10" db="EMBL/GenBank/DDBJ databases">
        <authorList>
            <person name="Varghese N."/>
            <person name="Submissions S."/>
        </authorList>
    </citation>
    <scope>NUCLEOTIDE SEQUENCE [LARGE SCALE GENOMIC DNA]</scope>
    <source>
        <strain evidence="6">DSM 45419</strain>
    </source>
</reference>
<keyword evidence="3" id="KW-0812">Transmembrane</keyword>
<feature type="compositionally biased region" description="Basic and acidic residues" evidence="2">
    <location>
        <begin position="72"/>
        <end position="83"/>
    </location>
</feature>
<keyword evidence="6" id="KW-1185">Reference proteome</keyword>
<dbReference type="AlphaFoldDB" id="A0A1G9PSH0"/>
<evidence type="ECO:0000256" key="1">
    <source>
        <dbReference type="ARBA" id="ARBA00004328"/>
    </source>
</evidence>
<feature type="region of interest" description="Disordered" evidence="2">
    <location>
        <begin position="72"/>
        <end position="103"/>
    </location>
</feature>
<gene>
    <name evidence="5" type="ORF">SAMN05660642_01344</name>
</gene>
<evidence type="ECO:0000256" key="3">
    <source>
        <dbReference type="SAM" id="Phobius"/>
    </source>
</evidence>
<sequence>MNPEQIRAAIRAALAQRAIHERTIRQITGAIGAGMPTTAQAASLRADRSAIVAIDAELDQHQASLQDAQDDQQRHARAAEMRRQMGGARVTAEPRTYGERSGESFVRDAFTSRFLGDTRAGDRLARSQREAADSLEQRAVGTSGFAGLVIPQYLVDAAALALRSGRPIANSAAKLPLPEQGMSLIVPKSTTGAGVGSQATEHSAVLNTDEVWANITVPVATIAGQQVLSRQSIERGSPQLDALVISDLAAAYAAEVERQIVNGSGASGQMLGILSTAGVATSTAFGAAVTAAAFMSKVAGAIASIAAAGSGIAATYIAMHPRRWAWLLSQNDSTGRPLVSPIANGPTSAAASTAPGAYGGDDDPVAGMTIVGYLHGLPVLTSTAIPTNLGGGSTEDVVIVYDNRQALLWEDSGMPKFLNFEQPYAASLGVLIVGYGYAGFTAARYPSGFAQVGGADSSGTTGLQAPAF</sequence>